<dbReference type="PROSITE" id="PS51194">
    <property type="entry name" value="HELICASE_CTER"/>
    <property type="match status" value="1"/>
</dbReference>
<comment type="cofactor">
    <cofactor evidence="1">
        <name>Mn(2+)</name>
        <dbReference type="ChEBI" id="CHEBI:29035"/>
    </cofactor>
</comment>
<dbReference type="EMBL" id="OX597818">
    <property type="protein sequence ID" value="CAI9723460.1"/>
    <property type="molecule type" value="Genomic_DNA"/>
</dbReference>
<dbReference type="Gene3D" id="3.40.50.300">
    <property type="entry name" value="P-loop containing nucleotide triphosphate hydrolases"/>
    <property type="match status" value="2"/>
</dbReference>
<keyword evidence="6" id="KW-0547">Nucleotide-binding</keyword>
<dbReference type="InterPro" id="IPR022192">
    <property type="entry name" value="SUV3_C"/>
</dbReference>
<evidence type="ECO:0000256" key="1">
    <source>
        <dbReference type="ARBA" id="ARBA00001936"/>
    </source>
</evidence>
<accession>A0AA36AW81</accession>
<dbReference type="GO" id="GO:0016787">
    <property type="term" value="F:hydrolase activity"/>
    <property type="evidence" value="ECO:0007669"/>
    <property type="project" value="UniProtKB-KW"/>
</dbReference>
<evidence type="ECO:0000256" key="11">
    <source>
        <dbReference type="ARBA" id="ARBA00023128"/>
    </source>
</evidence>
<evidence type="ECO:0000256" key="6">
    <source>
        <dbReference type="ARBA" id="ARBA00022741"/>
    </source>
</evidence>
<dbReference type="Gene3D" id="1.20.272.40">
    <property type="match status" value="1"/>
</dbReference>
<dbReference type="PANTHER" id="PTHR12131:SF1">
    <property type="entry name" value="ATP-DEPENDENT RNA HELICASE SUPV3L1, MITOCHONDRIAL-RELATED"/>
    <property type="match status" value="1"/>
</dbReference>
<dbReference type="InterPro" id="IPR055206">
    <property type="entry name" value="DEXQc_SUV3"/>
</dbReference>
<evidence type="ECO:0000256" key="12">
    <source>
        <dbReference type="ARBA" id="ARBA00047984"/>
    </source>
</evidence>
<dbReference type="InterPro" id="IPR001650">
    <property type="entry name" value="Helicase_C-like"/>
</dbReference>
<dbReference type="InterPro" id="IPR027417">
    <property type="entry name" value="P-loop_NTPase"/>
</dbReference>
<comment type="cofactor">
    <cofactor evidence="2">
        <name>Mg(2+)</name>
        <dbReference type="ChEBI" id="CHEBI:18420"/>
    </cofactor>
</comment>
<evidence type="ECO:0000256" key="5">
    <source>
        <dbReference type="ARBA" id="ARBA00012552"/>
    </source>
</evidence>
<dbReference type="SMART" id="SM00490">
    <property type="entry name" value="HELICc"/>
    <property type="match status" value="1"/>
</dbReference>
<proteinExistence type="inferred from homology"/>
<evidence type="ECO:0000256" key="4">
    <source>
        <dbReference type="ARBA" id="ARBA00008708"/>
    </source>
</evidence>
<evidence type="ECO:0000256" key="2">
    <source>
        <dbReference type="ARBA" id="ARBA00001946"/>
    </source>
</evidence>
<evidence type="ECO:0000256" key="9">
    <source>
        <dbReference type="ARBA" id="ARBA00022840"/>
    </source>
</evidence>
<dbReference type="SUPFAM" id="SSF52540">
    <property type="entry name" value="P-loop containing nucleoside triphosphate hydrolases"/>
    <property type="match status" value="2"/>
</dbReference>
<dbReference type="GO" id="GO:0005524">
    <property type="term" value="F:ATP binding"/>
    <property type="evidence" value="ECO:0007669"/>
    <property type="project" value="UniProtKB-KW"/>
</dbReference>
<dbReference type="Pfam" id="PF18114">
    <property type="entry name" value="Suv3_N"/>
    <property type="match status" value="1"/>
</dbReference>
<organism evidence="14 15">
    <name type="scientific">Octopus vulgaris</name>
    <name type="common">Common octopus</name>
    <dbReference type="NCBI Taxonomy" id="6645"/>
    <lineage>
        <taxon>Eukaryota</taxon>
        <taxon>Metazoa</taxon>
        <taxon>Spiralia</taxon>
        <taxon>Lophotrochozoa</taxon>
        <taxon>Mollusca</taxon>
        <taxon>Cephalopoda</taxon>
        <taxon>Coleoidea</taxon>
        <taxon>Octopodiformes</taxon>
        <taxon>Octopoda</taxon>
        <taxon>Incirrata</taxon>
        <taxon>Octopodidae</taxon>
        <taxon>Octopus</taxon>
    </lineage>
</organism>
<evidence type="ECO:0000256" key="8">
    <source>
        <dbReference type="ARBA" id="ARBA00022806"/>
    </source>
</evidence>
<protein>
    <recommendedName>
        <fullName evidence="5">RNA helicase</fullName>
        <ecNumber evidence="5">3.6.4.13</ecNumber>
    </recommendedName>
</protein>
<comment type="similarity">
    <text evidence="4">Belongs to the helicase family.</text>
</comment>
<evidence type="ECO:0000259" key="13">
    <source>
        <dbReference type="PROSITE" id="PS51194"/>
    </source>
</evidence>
<comment type="catalytic activity">
    <reaction evidence="12">
        <text>ATP + H2O = ADP + phosphate + H(+)</text>
        <dbReference type="Rhea" id="RHEA:13065"/>
        <dbReference type="ChEBI" id="CHEBI:15377"/>
        <dbReference type="ChEBI" id="CHEBI:15378"/>
        <dbReference type="ChEBI" id="CHEBI:30616"/>
        <dbReference type="ChEBI" id="CHEBI:43474"/>
        <dbReference type="ChEBI" id="CHEBI:456216"/>
        <dbReference type="EC" id="3.6.4.13"/>
    </reaction>
</comment>
<dbReference type="InterPro" id="IPR041453">
    <property type="entry name" value="Suv3_N"/>
</dbReference>
<dbReference type="Proteomes" id="UP001162480">
    <property type="component" value="Chromosome 5"/>
</dbReference>
<evidence type="ECO:0000256" key="7">
    <source>
        <dbReference type="ARBA" id="ARBA00022801"/>
    </source>
</evidence>
<reference evidence="14" key="1">
    <citation type="submission" date="2023-08" db="EMBL/GenBank/DDBJ databases">
        <authorList>
            <person name="Alioto T."/>
            <person name="Alioto T."/>
            <person name="Gomez Garrido J."/>
        </authorList>
    </citation>
    <scope>NUCLEOTIDE SEQUENCE</scope>
</reference>
<feature type="domain" description="Helicase C-terminal" evidence="13">
    <location>
        <begin position="352"/>
        <end position="520"/>
    </location>
</feature>
<dbReference type="InterPro" id="IPR041082">
    <property type="entry name" value="Suv3_C_1"/>
</dbReference>
<keyword evidence="10" id="KW-0809">Transit peptide</keyword>
<dbReference type="GO" id="GO:0003724">
    <property type="term" value="F:RNA helicase activity"/>
    <property type="evidence" value="ECO:0007669"/>
    <property type="project" value="UniProtKB-EC"/>
</dbReference>
<dbReference type="Pfam" id="PF22527">
    <property type="entry name" value="DEXQc_Suv3"/>
    <property type="match status" value="1"/>
</dbReference>
<dbReference type="AlphaFoldDB" id="A0AA36AW81"/>
<evidence type="ECO:0000256" key="10">
    <source>
        <dbReference type="ARBA" id="ARBA00022946"/>
    </source>
</evidence>
<dbReference type="CDD" id="cd18805">
    <property type="entry name" value="SF2_C_suv3"/>
    <property type="match status" value="1"/>
</dbReference>
<keyword evidence="8 14" id="KW-0347">Helicase</keyword>
<dbReference type="InterPro" id="IPR044774">
    <property type="entry name" value="Suv3_DEXQc"/>
</dbReference>
<dbReference type="Gene3D" id="1.10.1740.140">
    <property type="match status" value="1"/>
</dbReference>
<comment type="subcellular location">
    <subcellularLocation>
        <location evidence="3">Mitochondrion</location>
    </subcellularLocation>
</comment>
<keyword evidence="7" id="KW-0378">Hydrolase</keyword>
<dbReference type="Pfam" id="PF12513">
    <property type="entry name" value="SUV3_C"/>
    <property type="match status" value="1"/>
</dbReference>
<dbReference type="EC" id="3.6.4.13" evidence="5"/>
<keyword evidence="11" id="KW-0496">Mitochondrion</keyword>
<gene>
    <name evidence="14" type="ORF">OCTVUL_1B026316</name>
</gene>
<dbReference type="GO" id="GO:0000965">
    <property type="term" value="P:mitochondrial RNA 3'-end processing"/>
    <property type="evidence" value="ECO:0007669"/>
    <property type="project" value="TreeGrafter"/>
</dbReference>
<dbReference type="FunFam" id="3.40.50.300:FF:000269">
    <property type="entry name" value="ATP-dependent RNA helicase SUPV3L1, mitochondrial"/>
    <property type="match status" value="1"/>
</dbReference>
<sequence length="800" mass="91343">MALVFAVRSTKYFRNAVTVSKLYHRHISCLNTLYHSPHRSSADIYYLPCRWKNTGQNKDLSSLFHPLRASPVNKDSDNIGAELSGTLNKADLLQLLNTFYQKPEIRALAAEKGLDRKLFHEAYISFRQFCSVLQNLNADLYIIMNDIIHGAGHVNDIFPYFLQHAREVFPHLVCMDDLKKISDLRLPANWYPEARAIQRKIIFHAGPTNSGKTYHALQRFLTAKSGVYCGPLKLLAVEVFHKSNNEGTPCDLVTGEERRFANEDETSSEHVASTIEMTNINMLYEVAVIDEIQMIKDVQRGWAWTRALLGICAEEIHLCGEASSLNLIQELTEITGDTLEVRRYKRLTSLKYLDKAVGSFSKVRPGDCFVCFSKKDIFYISQELEKRGNEVAVIYGGLPPGTKLAQAQKFNDPSTSCKIMVATDAIGMGLNLSIKRMIFYSIMKPKLNEKGEKEMDILSPSQALQIAGRAGRYNTEYEDGEVTTFRQEDLSILKDITSRIIEPIEQAGLHPTADQIELFAYHLPNATLSNLMDIFVTLSQLDSNLYFMCNIDDFKFLADMIEHVPLSLRVRYVFCCSPIPKKQPFVCTGFLKFARRFSSNEPLTFDWLCKQIDWPFKPPKLLSDLVHLEGVFDVLDLYLWLSYRFPDMFPDIEQVRYMQHELDSIIQVGVFNITSLLKSSKQHTTGVNVIDDDEDFDMRSRLKRSLKTSLAETNEGDLEDFSPELLEDYGEYNKSITSNKKTLTDSYVNAKNLQSVGRLEPGQGKLTAYLLKKGLLTPKVLRKLQEEWSLEANHHRKKKK</sequence>
<dbReference type="GO" id="GO:0045025">
    <property type="term" value="C:mitochondrial degradosome"/>
    <property type="evidence" value="ECO:0007669"/>
    <property type="project" value="TreeGrafter"/>
</dbReference>
<dbReference type="Pfam" id="PF00271">
    <property type="entry name" value="Helicase_C"/>
    <property type="match status" value="1"/>
</dbReference>
<name>A0AA36AW81_OCTVU</name>
<keyword evidence="9" id="KW-0067">ATP-binding</keyword>
<keyword evidence="15" id="KW-1185">Reference proteome</keyword>
<dbReference type="FunFam" id="1.20.58.1080:FF:000001">
    <property type="entry name" value="ATP-dependent RNA helicase SUPV3L1, mitochondrial"/>
    <property type="match status" value="1"/>
</dbReference>
<dbReference type="Pfam" id="PF18147">
    <property type="entry name" value="Suv3_C_1"/>
    <property type="match status" value="1"/>
</dbReference>
<dbReference type="Gene3D" id="1.20.58.1080">
    <property type="match status" value="1"/>
</dbReference>
<dbReference type="CDD" id="cd17913">
    <property type="entry name" value="DEXQc_Suv3"/>
    <property type="match status" value="1"/>
</dbReference>
<evidence type="ECO:0000313" key="15">
    <source>
        <dbReference type="Proteomes" id="UP001162480"/>
    </source>
</evidence>
<dbReference type="PANTHER" id="PTHR12131">
    <property type="entry name" value="ATP-DEPENDENT RNA AND DNA HELICASE"/>
    <property type="match status" value="1"/>
</dbReference>
<evidence type="ECO:0000256" key="3">
    <source>
        <dbReference type="ARBA" id="ARBA00004173"/>
    </source>
</evidence>
<dbReference type="InterPro" id="IPR050699">
    <property type="entry name" value="RNA-DNA_Helicase"/>
</dbReference>
<dbReference type="FunFam" id="3.40.50.300:FF:000446">
    <property type="entry name" value="ATP-dependent RNA helicase SUPV3L1, mitochondrial"/>
    <property type="match status" value="1"/>
</dbReference>
<evidence type="ECO:0000313" key="14">
    <source>
        <dbReference type="EMBL" id="CAI9723460.1"/>
    </source>
</evidence>